<evidence type="ECO:0000256" key="1">
    <source>
        <dbReference type="SAM" id="MobiDB-lite"/>
    </source>
</evidence>
<protein>
    <submittedName>
        <fullName evidence="2">Uncharacterized protein</fullName>
    </submittedName>
</protein>
<dbReference type="AlphaFoldDB" id="A0AA36AYR4"/>
<evidence type="ECO:0000313" key="3">
    <source>
        <dbReference type="Proteomes" id="UP001162480"/>
    </source>
</evidence>
<feature type="compositionally biased region" description="Gly residues" evidence="1">
    <location>
        <begin position="65"/>
        <end position="75"/>
    </location>
</feature>
<name>A0AA36AYR4_OCTVU</name>
<organism evidence="2 3">
    <name type="scientific">Octopus vulgaris</name>
    <name type="common">Common octopus</name>
    <dbReference type="NCBI Taxonomy" id="6645"/>
    <lineage>
        <taxon>Eukaryota</taxon>
        <taxon>Metazoa</taxon>
        <taxon>Spiralia</taxon>
        <taxon>Lophotrochozoa</taxon>
        <taxon>Mollusca</taxon>
        <taxon>Cephalopoda</taxon>
        <taxon>Coleoidea</taxon>
        <taxon>Octopodiformes</taxon>
        <taxon>Octopoda</taxon>
        <taxon>Incirrata</taxon>
        <taxon>Octopodidae</taxon>
        <taxon>Octopus</taxon>
    </lineage>
</organism>
<evidence type="ECO:0000313" key="2">
    <source>
        <dbReference type="EMBL" id="CAI9724464.1"/>
    </source>
</evidence>
<dbReference type="Proteomes" id="UP001162480">
    <property type="component" value="Chromosome 6"/>
</dbReference>
<feature type="compositionally biased region" description="Acidic residues" evidence="1">
    <location>
        <begin position="54"/>
        <end position="64"/>
    </location>
</feature>
<dbReference type="EMBL" id="OX597819">
    <property type="protein sequence ID" value="CAI9724464.1"/>
    <property type="molecule type" value="Genomic_DNA"/>
</dbReference>
<reference evidence="2" key="1">
    <citation type="submission" date="2023-08" db="EMBL/GenBank/DDBJ databases">
        <authorList>
            <person name="Alioto T."/>
            <person name="Alioto T."/>
            <person name="Gomez Garrido J."/>
        </authorList>
    </citation>
    <scope>NUCLEOTIDE SEQUENCE</scope>
</reference>
<proteinExistence type="predicted"/>
<keyword evidence="3" id="KW-1185">Reference proteome</keyword>
<sequence>MSLDMPATVEVVIDYGVNDRKDYGGCGYCDVGGGQIYKPTSIIPYKPETVELCGDSDDCGDDDGGSGSGSSGVGSSGINDVPRMMVLVLVVVW</sequence>
<gene>
    <name evidence="2" type="ORF">OCTVUL_1B003267</name>
</gene>
<feature type="region of interest" description="Disordered" evidence="1">
    <location>
        <begin position="54"/>
        <end position="79"/>
    </location>
</feature>
<accession>A0AA36AYR4</accession>